<dbReference type="EMBL" id="CALNXK010000631">
    <property type="protein sequence ID" value="CAH3188523.1"/>
    <property type="molecule type" value="Genomic_DNA"/>
</dbReference>
<keyword evidence="2" id="KW-1185">Reference proteome</keyword>
<dbReference type="Proteomes" id="UP001159405">
    <property type="component" value="Unassembled WGS sequence"/>
</dbReference>
<reference evidence="1 2" key="1">
    <citation type="submission" date="2022-05" db="EMBL/GenBank/DDBJ databases">
        <authorList>
            <consortium name="Genoscope - CEA"/>
            <person name="William W."/>
        </authorList>
    </citation>
    <scope>NUCLEOTIDE SEQUENCE [LARGE SCALE GENOMIC DNA]</scope>
</reference>
<sequence>LFQAEKRQQVCETGQRLRSLESGLKGQQHYILGIFWNLFVTSGGTRTRLGAHHLGK</sequence>
<evidence type="ECO:0000313" key="1">
    <source>
        <dbReference type="EMBL" id="CAH3188523.1"/>
    </source>
</evidence>
<name>A0ABN8SFL6_9CNID</name>
<comment type="caution">
    <text evidence="1">The sequence shown here is derived from an EMBL/GenBank/DDBJ whole genome shotgun (WGS) entry which is preliminary data.</text>
</comment>
<gene>
    <name evidence="1" type="ORF">PLOB_00041003</name>
</gene>
<evidence type="ECO:0000313" key="2">
    <source>
        <dbReference type="Proteomes" id="UP001159405"/>
    </source>
</evidence>
<feature type="non-terminal residue" evidence="1">
    <location>
        <position position="56"/>
    </location>
</feature>
<organism evidence="1 2">
    <name type="scientific">Porites lobata</name>
    <dbReference type="NCBI Taxonomy" id="104759"/>
    <lineage>
        <taxon>Eukaryota</taxon>
        <taxon>Metazoa</taxon>
        <taxon>Cnidaria</taxon>
        <taxon>Anthozoa</taxon>
        <taxon>Hexacorallia</taxon>
        <taxon>Scleractinia</taxon>
        <taxon>Fungiina</taxon>
        <taxon>Poritidae</taxon>
        <taxon>Porites</taxon>
    </lineage>
</organism>
<accession>A0ABN8SFL6</accession>
<protein>
    <submittedName>
        <fullName evidence="1">Uncharacterized protein</fullName>
    </submittedName>
</protein>
<proteinExistence type="predicted"/>
<feature type="non-terminal residue" evidence="1">
    <location>
        <position position="1"/>
    </location>
</feature>